<comment type="subcellular location">
    <subcellularLocation>
        <location evidence="1">Nucleus</location>
        <location evidence="1">Nucleolus</location>
    </subcellularLocation>
</comment>
<evidence type="ECO:0008006" key="9">
    <source>
        <dbReference type="Google" id="ProtNLM"/>
    </source>
</evidence>
<dbReference type="GO" id="GO:0006351">
    <property type="term" value="P:DNA-templated transcription"/>
    <property type="evidence" value="ECO:0007669"/>
    <property type="project" value="InterPro"/>
</dbReference>
<keyword evidence="8" id="KW-1185">Reference proteome</keyword>
<name>A0AAD8IQL5_9APIA</name>
<dbReference type="GO" id="GO:0005730">
    <property type="term" value="C:nucleolus"/>
    <property type="evidence" value="ECO:0007669"/>
    <property type="project" value="UniProtKB-SubCell"/>
</dbReference>
<reference evidence="7" key="1">
    <citation type="submission" date="2023-02" db="EMBL/GenBank/DDBJ databases">
        <title>Genome of toxic invasive species Heracleum sosnowskyi carries increased number of genes despite the absence of recent whole-genome duplications.</title>
        <authorList>
            <person name="Schelkunov M."/>
            <person name="Shtratnikova V."/>
            <person name="Makarenko M."/>
            <person name="Klepikova A."/>
            <person name="Omelchenko D."/>
            <person name="Novikova G."/>
            <person name="Obukhova E."/>
            <person name="Bogdanov V."/>
            <person name="Penin A."/>
            <person name="Logacheva M."/>
        </authorList>
    </citation>
    <scope>NUCLEOTIDE SEQUENCE</scope>
    <source>
        <strain evidence="7">Hsosn_3</strain>
        <tissue evidence="7">Leaf</tissue>
    </source>
</reference>
<dbReference type="PANTHER" id="PTHR14440">
    <property type="entry name" value="DNA-DIRECTED RNA POLYMERASE I SUBUNIT RPA49"/>
    <property type="match status" value="1"/>
</dbReference>
<evidence type="ECO:0000256" key="2">
    <source>
        <dbReference type="ARBA" id="ARBA00009430"/>
    </source>
</evidence>
<keyword evidence="3" id="KW-0240">DNA-directed RNA polymerase</keyword>
<evidence type="ECO:0000313" key="7">
    <source>
        <dbReference type="EMBL" id="KAK1390277.1"/>
    </source>
</evidence>
<dbReference type="Pfam" id="PF06870">
    <property type="entry name" value="RNA_pol_I_A49"/>
    <property type="match status" value="1"/>
</dbReference>
<organism evidence="7 8">
    <name type="scientific">Heracleum sosnowskyi</name>
    <dbReference type="NCBI Taxonomy" id="360622"/>
    <lineage>
        <taxon>Eukaryota</taxon>
        <taxon>Viridiplantae</taxon>
        <taxon>Streptophyta</taxon>
        <taxon>Embryophyta</taxon>
        <taxon>Tracheophyta</taxon>
        <taxon>Spermatophyta</taxon>
        <taxon>Magnoliopsida</taxon>
        <taxon>eudicotyledons</taxon>
        <taxon>Gunneridae</taxon>
        <taxon>Pentapetalae</taxon>
        <taxon>asterids</taxon>
        <taxon>campanulids</taxon>
        <taxon>Apiales</taxon>
        <taxon>Apiaceae</taxon>
        <taxon>Apioideae</taxon>
        <taxon>apioid superclade</taxon>
        <taxon>Tordylieae</taxon>
        <taxon>Tordyliinae</taxon>
        <taxon>Heracleum</taxon>
    </lineage>
</organism>
<sequence>MAGKNKKKKNKNENNPLGVVKQIPMKKTAGATNIESKKLDSLSVKQDPNSMTDSEKLFEKVKAKVESLKAAHNIPSNEISASEKACPLEKTIESGEQGCLVGRYQGPWTHVKFWIYSLNKFENENITFVKQKKKKWKKKKKKTTDIKIQTLLEQSANVSPIVVGPCPTTSDPVKESFAQELPKYEKKKKMKKRKKKKTTDIKIQTLLKQSDNISPIVGCCPTCFQPLKESLVQKMPEHENTKLESLPQKQDPISNKDLEKSLEEVKVNTEALEAAGYANALNIPFFDFFASTPDKAYPLEKIIGKEEWDSLGDLLNISPGAKLTPDAYPIFVCNRVQKLEDIKDENEKITVAGVLQYITHLINYKDKHSINLKSVKNHNFPSKIEEKFQTMFSESSSRILSSGKRKLLINYVLVLALFVDGYQTDVADIAKDLRTSVQEVKKQYERLGCKIVDEKSVLLATLPVPLNLPALRGCKRKRMNES</sequence>
<dbReference type="GO" id="GO:0000428">
    <property type="term" value="C:DNA-directed RNA polymerase complex"/>
    <property type="evidence" value="ECO:0007669"/>
    <property type="project" value="UniProtKB-KW"/>
</dbReference>
<keyword evidence="5" id="KW-0539">Nucleus</keyword>
<evidence type="ECO:0000256" key="3">
    <source>
        <dbReference type="ARBA" id="ARBA00022478"/>
    </source>
</evidence>
<protein>
    <recommendedName>
        <fullName evidence="9">DNA-directed RNA polymerase I subunit RPA49</fullName>
    </recommendedName>
</protein>
<gene>
    <name evidence="7" type="ORF">POM88_018455</name>
</gene>
<proteinExistence type="inferred from homology"/>
<dbReference type="AlphaFoldDB" id="A0AAD8IQL5"/>
<dbReference type="Proteomes" id="UP001237642">
    <property type="component" value="Unassembled WGS sequence"/>
</dbReference>
<feature type="region of interest" description="Disordered" evidence="6">
    <location>
        <begin position="1"/>
        <end position="34"/>
    </location>
</feature>
<comment type="caution">
    <text evidence="7">The sequence shown here is derived from an EMBL/GenBank/DDBJ whole genome shotgun (WGS) entry which is preliminary data.</text>
</comment>
<dbReference type="GO" id="GO:0003677">
    <property type="term" value="F:DNA binding"/>
    <property type="evidence" value="ECO:0007669"/>
    <property type="project" value="InterPro"/>
</dbReference>
<evidence type="ECO:0000256" key="6">
    <source>
        <dbReference type="SAM" id="MobiDB-lite"/>
    </source>
</evidence>
<evidence type="ECO:0000313" key="8">
    <source>
        <dbReference type="Proteomes" id="UP001237642"/>
    </source>
</evidence>
<evidence type="ECO:0000256" key="4">
    <source>
        <dbReference type="ARBA" id="ARBA00023163"/>
    </source>
</evidence>
<accession>A0AAD8IQL5</accession>
<keyword evidence="4" id="KW-0804">Transcription</keyword>
<evidence type="ECO:0000256" key="5">
    <source>
        <dbReference type="ARBA" id="ARBA00023242"/>
    </source>
</evidence>
<comment type="similarity">
    <text evidence="2">Belongs to the eukaryotic RPA49/POLR1E RNA polymerase subunit family.</text>
</comment>
<reference evidence="7" key="2">
    <citation type="submission" date="2023-05" db="EMBL/GenBank/DDBJ databases">
        <authorList>
            <person name="Schelkunov M.I."/>
        </authorList>
    </citation>
    <scope>NUCLEOTIDE SEQUENCE</scope>
    <source>
        <strain evidence="7">Hsosn_3</strain>
        <tissue evidence="7">Leaf</tissue>
    </source>
</reference>
<dbReference type="InterPro" id="IPR009668">
    <property type="entry name" value="RNA_pol-assoc_fac_A49-like"/>
</dbReference>
<feature type="compositionally biased region" description="Basic residues" evidence="6">
    <location>
        <begin position="1"/>
        <end position="10"/>
    </location>
</feature>
<evidence type="ECO:0000256" key="1">
    <source>
        <dbReference type="ARBA" id="ARBA00004604"/>
    </source>
</evidence>
<dbReference type="EMBL" id="JAUIZM010000004">
    <property type="protein sequence ID" value="KAK1390277.1"/>
    <property type="molecule type" value="Genomic_DNA"/>
</dbReference>